<reference evidence="9" key="1">
    <citation type="submission" date="2024-07" db="EMBL/GenBank/DDBJ databases">
        <authorList>
            <person name="Yu S.T."/>
        </authorList>
    </citation>
    <scope>NUCLEOTIDE SEQUENCE</scope>
    <source>
        <strain evidence="9">R28</strain>
    </source>
</reference>
<dbReference type="InterPro" id="IPR020846">
    <property type="entry name" value="MFS_dom"/>
</dbReference>
<keyword evidence="2" id="KW-1003">Cell membrane</keyword>
<dbReference type="CDD" id="cd17324">
    <property type="entry name" value="MFS_NepI_like"/>
    <property type="match status" value="1"/>
</dbReference>
<evidence type="ECO:0000256" key="1">
    <source>
        <dbReference type="ARBA" id="ARBA00004651"/>
    </source>
</evidence>
<feature type="transmembrane region" description="Helical" evidence="7">
    <location>
        <begin position="159"/>
        <end position="177"/>
    </location>
</feature>
<dbReference type="PANTHER" id="PTHR43124">
    <property type="entry name" value="PURINE EFFLUX PUMP PBUE"/>
    <property type="match status" value="1"/>
</dbReference>
<dbReference type="SUPFAM" id="SSF103473">
    <property type="entry name" value="MFS general substrate transporter"/>
    <property type="match status" value="1"/>
</dbReference>
<feature type="transmembrane region" description="Helical" evidence="7">
    <location>
        <begin position="328"/>
        <end position="349"/>
    </location>
</feature>
<protein>
    <submittedName>
        <fullName evidence="9">Cmx/CmrA family chloramphenicol efflux MFS transporter</fullName>
    </submittedName>
</protein>
<dbReference type="Gene3D" id="1.20.1250.20">
    <property type="entry name" value="MFS general substrate transporter like domains"/>
    <property type="match status" value="2"/>
</dbReference>
<dbReference type="GO" id="GO:0005886">
    <property type="term" value="C:plasma membrane"/>
    <property type="evidence" value="ECO:0007669"/>
    <property type="project" value="UniProtKB-SubCell"/>
</dbReference>
<dbReference type="PROSITE" id="PS50850">
    <property type="entry name" value="MFS"/>
    <property type="match status" value="1"/>
</dbReference>
<feature type="transmembrane region" description="Helical" evidence="7">
    <location>
        <begin position="238"/>
        <end position="257"/>
    </location>
</feature>
<dbReference type="GO" id="GO:0022857">
    <property type="term" value="F:transmembrane transporter activity"/>
    <property type="evidence" value="ECO:0007669"/>
    <property type="project" value="InterPro"/>
</dbReference>
<evidence type="ECO:0000256" key="2">
    <source>
        <dbReference type="ARBA" id="ARBA00022475"/>
    </source>
</evidence>
<sequence>MPLVIYILGFGTFAQGTSEFMLSGLLPSVAGDLDVSLSEAGLLVSAFAAGMVVGAPLLTLATLRSPRRAALVGFQVVFVAGHAAAALVPHFGLLLVMRVVTGMAYAGFWALASVAAVSLVPAGLRGKAMSVVVSGLSLSMILGVPAGTLLAQYAGWRAAFWAVAVMSALSATAVLLTRPGGRETGVPQLRLRTELRSLAVPRLWVAYATTALTVSATIAVFSYLGALLEDVTGISEGLVPAVLGLYGVGALAGLTVGGRIADRAPFGVLLTGMGTVAVVAAAIAPTADMPAVVIPLAALLAAGGFMTNPAVNARVFGILGETRTLGGALNIAAFNVGIAVAPWVSGLVIDAGPGLAGIGRVGAAFAVAAVASTLLDRHLTRRHRHTTPAPAPAPRDAAESAAR</sequence>
<dbReference type="EMBL" id="CP163439">
    <property type="protein sequence ID" value="XDQ32378.1"/>
    <property type="molecule type" value="Genomic_DNA"/>
</dbReference>
<feature type="transmembrane region" description="Helical" evidence="7">
    <location>
        <begin position="289"/>
        <end position="307"/>
    </location>
</feature>
<dbReference type="InterPro" id="IPR036259">
    <property type="entry name" value="MFS_trans_sf"/>
</dbReference>
<keyword evidence="4 7" id="KW-1133">Transmembrane helix</keyword>
<name>A0AB39PTC5_9ACTN</name>
<dbReference type="RefSeq" id="WP_369166881.1">
    <property type="nucleotide sequence ID" value="NZ_CP163439.1"/>
</dbReference>
<evidence type="ECO:0000313" key="9">
    <source>
        <dbReference type="EMBL" id="XDQ32378.1"/>
    </source>
</evidence>
<feature type="domain" description="Major facilitator superfamily (MFS) profile" evidence="8">
    <location>
        <begin position="4"/>
        <end position="384"/>
    </location>
</feature>
<feature type="transmembrane region" description="Helical" evidence="7">
    <location>
        <begin position="70"/>
        <end position="97"/>
    </location>
</feature>
<keyword evidence="3 7" id="KW-0812">Transmembrane</keyword>
<accession>A0AB39PTC5</accession>
<evidence type="ECO:0000259" key="8">
    <source>
        <dbReference type="PROSITE" id="PS50850"/>
    </source>
</evidence>
<comment type="subcellular location">
    <subcellularLocation>
        <location evidence="1">Cell membrane</location>
        <topology evidence="1">Multi-pass membrane protein</topology>
    </subcellularLocation>
</comment>
<feature type="transmembrane region" description="Helical" evidence="7">
    <location>
        <begin position="131"/>
        <end position="153"/>
    </location>
</feature>
<organism evidence="9">
    <name type="scientific">Streptomyces sp. R28</name>
    <dbReference type="NCBI Taxonomy" id="3238628"/>
    <lineage>
        <taxon>Bacteria</taxon>
        <taxon>Bacillati</taxon>
        <taxon>Actinomycetota</taxon>
        <taxon>Actinomycetes</taxon>
        <taxon>Kitasatosporales</taxon>
        <taxon>Streptomycetaceae</taxon>
        <taxon>Streptomyces</taxon>
    </lineage>
</organism>
<feature type="region of interest" description="Disordered" evidence="6">
    <location>
        <begin position="379"/>
        <end position="403"/>
    </location>
</feature>
<evidence type="ECO:0000256" key="3">
    <source>
        <dbReference type="ARBA" id="ARBA00022692"/>
    </source>
</evidence>
<evidence type="ECO:0000256" key="7">
    <source>
        <dbReference type="SAM" id="Phobius"/>
    </source>
</evidence>
<keyword evidence="5 7" id="KW-0472">Membrane</keyword>
<feature type="transmembrane region" description="Helical" evidence="7">
    <location>
        <begin position="355"/>
        <end position="375"/>
    </location>
</feature>
<evidence type="ECO:0000256" key="6">
    <source>
        <dbReference type="SAM" id="MobiDB-lite"/>
    </source>
</evidence>
<feature type="transmembrane region" description="Helical" evidence="7">
    <location>
        <begin position="264"/>
        <end position="283"/>
    </location>
</feature>
<evidence type="ECO:0000256" key="5">
    <source>
        <dbReference type="ARBA" id="ARBA00023136"/>
    </source>
</evidence>
<dbReference type="InterPro" id="IPR050189">
    <property type="entry name" value="MFS_Efflux_Transporters"/>
</dbReference>
<evidence type="ECO:0000256" key="4">
    <source>
        <dbReference type="ARBA" id="ARBA00022989"/>
    </source>
</evidence>
<dbReference type="AlphaFoldDB" id="A0AB39PTC5"/>
<dbReference type="Pfam" id="PF07690">
    <property type="entry name" value="MFS_1"/>
    <property type="match status" value="1"/>
</dbReference>
<proteinExistence type="predicted"/>
<feature type="transmembrane region" description="Helical" evidence="7">
    <location>
        <begin position="198"/>
        <end position="226"/>
    </location>
</feature>
<feature type="transmembrane region" description="Helical" evidence="7">
    <location>
        <begin position="40"/>
        <end position="63"/>
    </location>
</feature>
<dbReference type="NCBIfam" id="NF033135">
    <property type="entry name" value="cmx_cmrA"/>
    <property type="match status" value="1"/>
</dbReference>
<dbReference type="InterPro" id="IPR011701">
    <property type="entry name" value="MFS"/>
</dbReference>
<dbReference type="PANTHER" id="PTHR43124:SF3">
    <property type="entry name" value="CHLORAMPHENICOL EFFLUX PUMP RV0191"/>
    <property type="match status" value="1"/>
</dbReference>
<feature type="transmembrane region" description="Helical" evidence="7">
    <location>
        <begin position="103"/>
        <end position="124"/>
    </location>
</feature>
<gene>
    <name evidence="9" type="ORF">AB5J49_02845</name>
</gene>